<feature type="domain" description="Polymerase nucleotidyl transferase" evidence="1">
    <location>
        <begin position="22"/>
        <end position="59"/>
    </location>
</feature>
<name>A0A0M0GR13_9BACI</name>
<dbReference type="PATRIC" id="fig|189381.12.peg.1166"/>
<evidence type="ECO:0000313" key="3">
    <source>
        <dbReference type="Proteomes" id="UP000037405"/>
    </source>
</evidence>
<accession>A0A0M0GR13</accession>
<dbReference type="Pfam" id="PF01909">
    <property type="entry name" value="NTP_transf_2"/>
    <property type="match status" value="1"/>
</dbReference>
<dbReference type="Proteomes" id="UP000037405">
    <property type="component" value="Unassembled WGS sequence"/>
</dbReference>
<organism evidence="2 3">
    <name type="scientific">Rossellomorea marisflavi</name>
    <dbReference type="NCBI Taxonomy" id="189381"/>
    <lineage>
        <taxon>Bacteria</taxon>
        <taxon>Bacillati</taxon>
        <taxon>Bacillota</taxon>
        <taxon>Bacilli</taxon>
        <taxon>Bacillales</taxon>
        <taxon>Bacillaceae</taxon>
        <taxon>Rossellomorea</taxon>
    </lineage>
</organism>
<dbReference type="STRING" id="189381.GCA_900166615_03252"/>
<dbReference type="EMBL" id="LGUE01000001">
    <property type="protein sequence ID" value="KON91871.1"/>
    <property type="molecule type" value="Genomic_DNA"/>
</dbReference>
<keyword evidence="2" id="KW-0808">Transferase</keyword>
<keyword evidence="3" id="KW-1185">Reference proteome</keyword>
<protein>
    <submittedName>
        <fullName evidence="2">Nucleotidyltransferase</fullName>
    </submittedName>
</protein>
<sequence length="242" mass="27084">MTIERALESAKELIRIRFPSCEAAVLSGSVVRGQDTATSDLDIVVVINELSSSYRESLMWQGWPVELFVHTPTGILDFFRDDCLRGRPSLPRMISEGLPLTGNQTLDSLKATANRLLSAGPERWDEDTIDRKRYFLTDALDDFNGCTDRGEGLFIAGHLAELLHEFVLRTSGCWIGSSKWIVRALKEFDPEYALRFVDAFDSYYKHGEKRGVITLVNQALSPFGGRLFEGFSIGKPLVGPFS</sequence>
<dbReference type="SUPFAM" id="SSF81301">
    <property type="entry name" value="Nucleotidyltransferase"/>
    <property type="match status" value="1"/>
</dbReference>
<evidence type="ECO:0000313" key="2">
    <source>
        <dbReference type="EMBL" id="KON91871.1"/>
    </source>
</evidence>
<evidence type="ECO:0000259" key="1">
    <source>
        <dbReference type="Pfam" id="PF01909"/>
    </source>
</evidence>
<dbReference type="RefSeq" id="WP_053427067.1">
    <property type="nucleotide sequence ID" value="NZ_LGUE01000001.1"/>
</dbReference>
<dbReference type="InterPro" id="IPR043519">
    <property type="entry name" value="NT_sf"/>
</dbReference>
<dbReference type="AlphaFoldDB" id="A0A0M0GR13"/>
<dbReference type="Gene3D" id="3.30.460.10">
    <property type="entry name" value="Beta Polymerase, domain 2"/>
    <property type="match status" value="1"/>
</dbReference>
<proteinExistence type="predicted"/>
<gene>
    <name evidence="2" type="ORF">AF331_05170</name>
</gene>
<reference evidence="3" key="1">
    <citation type="submission" date="2015-07" db="EMBL/GenBank/DDBJ databases">
        <title>Fjat-14235 jcm11544.</title>
        <authorList>
            <person name="Liu B."/>
            <person name="Wang J."/>
            <person name="Zhu Y."/>
            <person name="Liu G."/>
            <person name="Chen Q."/>
            <person name="Chen Z."/>
            <person name="Lan J."/>
            <person name="Che J."/>
            <person name="Ge C."/>
            <person name="Shi H."/>
            <person name="Pan Z."/>
            <person name="Liu X."/>
        </authorList>
    </citation>
    <scope>NUCLEOTIDE SEQUENCE [LARGE SCALE GENOMIC DNA]</scope>
    <source>
        <strain evidence="3">JCM 11544</strain>
    </source>
</reference>
<dbReference type="CDD" id="cd05403">
    <property type="entry name" value="NT_KNTase_like"/>
    <property type="match status" value="1"/>
</dbReference>
<dbReference type="OrthoDB" id="43980at2"/>
<comment type="caution">
    <text evidence="2">The sequence shown here is derived from an EMBL/GenBank/DDBJ whole genome shotgun (WGS) entry which is preliminary data.</text>
</comment>
<dbReference type="GO" id="GO:0016779">
    <property type="term" value="F:nucleotidyltransferase activity"/>
    <property type="evidence" value="ECO:0007669"/>
    <property type="project" value="InterPro"/>
</dbReference>
<dbReference type="InterPro" id="IPR002934">
    <property type="entry name" value="Polymerase_NTP_transf_dom"/>
</dbReference>